<dbReference type="EMBL" id="JAPMOS010000007">
    <property type="protein sequence ID" value="KAJ4461559.1"/>
    <property type="molecule type" value="Genomic_DNA"/>
</dbReference>
<evidence type="ECO:0000313" key="1">
    <source>
        <dbReference type="EMBL" id="KAJ4461559.1"/>
    </source>
</evidence>
<dbReference type="Proteomes" id="UP001141327">
    <property type="component" value="Unassembled WGS sequence"/>
</dbReference>
<comment type="caution">
    <text evidence="1">The sequence shown here is derived from an EMBL/GenBank/DDBJ whole genome shotgun (WGS) entry which is preliminary data.</text>
</comment>
<keyword evidence="2" id="KW-1185">Reference proteome</keyword>
<organism evidence="1 2">
    <name type="scientific">Paratrimastix pyriformis</name>
    <dbReference type="NCBI Taxonomy" id="342808"/>
    <lineage>
        <taxon>Eukaryota</taxon>
        <taxon>Metamonada</taxon>
        <taxon>Preaxostyla</taxon>
        <taxon>Paratrimastigidae</taxon>
        <taxon>Paratrimastix</taxon>
    </lineage>
</organism>
<proteinExistence type="predicted"/>
<protein>
    <submittedName>
        <fullName evidence="1">Uncharacterized protein</fullName>
    </submittedName>
</protein>
<accession>A0ABQ8UQX9</accession>
<gene>
    <name evidence="1" type="ORF">PAPYR_2154</name>
</gene>
<sequence length="86" mass="9635">MACVSPDQLRLRIVDLNNQHADLLHRAEEIASVAAVHSKQFTHELQTIRHTALKMDESGTITEVDLLLSQQPSIKPNLRQQVVGDN</sequence>
<reference evidence="1" key="1">
    <citation type="journal article" date="2022" name="bioRxiv">
        <title>Genomics of Preaxostyla Flagellates Illuminates Evolutionary Transitions and the Path Towards Mitochondrial Loss.</title>
        <authorList>
            <person name="Novak L.V.F."/>
            <person name="Treitli S.C."/>
            <person name="Pyrih J."/>
            <person name="Halakuc P."/>
            <person name="Pipaliya S.V."/>
            <person name="Vacek V."/>
            <person name="Brzon O."/>
            <person name="Soukal P."/>
            <person name="Eme L."/>
            <person name="Dacks J.B."/>
            <person name="Karnkowska A."/>
            <person name="Elias M."/>
            <person name="Hampl V."/>
        </authorList>
    </citation>
    <scope>NUCLEOTIDE SEQUENCE</scope>
    <source>
        <strain evidence="1">RCP-MX</strain>
    </source>
</reference>
<name>A0ABQ8UQX9_9EUKA</name>
<evidence type="ECO:0000313" key="2">
    <source>
        <dbReference type="Proteomes" id="UP001141327"/>
    </source>
</evidence>